<proteinExistence type="predicted"/>
<accession>A0A9N7V8Y4</accession>
<protein>
    <submittedName>
        <fullName evidence="1">Uncharacterized protein</fullName>
    </submittedName>
</protein>
<sequence length="107" mass="11515">MLVGEQNSSCNLGSGPEEDTWVSQALLSPCSLPDLNDRTYLKVVQVLVQALVISRLDNCKGRIIVGLFARTHARKTRNTPLSCLLAACVRPPISLKAGACFCVFTGP</sequence>
<organism evidence="1 2">
    <name type="scientific">Pleuronectes platessa</name>
    <name type="common">European plaice</name>
    <dbReference type="NCBI Taxonomy" id="8262"/>
    <lineage>
        <taxon>Eukaryota</taxon>
        <taxon>Metazoa</taxon>
        <taxon>Chordata</taxon>
        <taxon>Craniata</taxon>
        <taxon>Vertebrata</taxon>
        <taxon>Euteleostomi</taxon>
        <taxon>Actinopterygii</taxon>
        <taxon>Neopterygii</taxon>
        <taxon>Teleostei</taxon>
        <taxon>Neoteleostei</taxon>
        <taxon>Acanthomorphata</taxon>
        <taxon>Carangaria</taxon>
        <taxon>Pleuronectiformes</taxon>
        <taxon>Pleuronectoidei</taxon>
        <taxon>Pleuronectidae</taxon>
        <taxon>Pleuronectes</taxon>
    </lineage>
</organism>
<name>A0A9N7V8Y4_PLEPL</name>
<feature type="non-terminal residue" evidence="1">
    <location>
        <position position="107"/>
    </location>
</feature>
<evidence type="ECO:0000313" key="2">
    <source>
        <dbReference type="Proteomes" id="UP001153269"/>
    </source>
</evidence>
<comment type="caution">
    <text evidence="1">The sequence shown here is derived from an EMBL/GenBank/DDBJ whole genome shotgun (WGS) entry which is preliminary data.</text>
</comment>
<keyword evidence="2" id="KW-1185">Reference proteome</keyword>
<reference evidence="1" key="1">
    <citation type="submission" date="2020-03" db="EMBL/GenBank/DDBJ databases">
        <authorList>
            <person name="Weist P."/>
        </authorList>
    </citation>
    <scope>NUCLEOTIDE SEQUENCE</scope>
</reference>
<gene>
    <name evidence="1" type="ORF">PLEPLA_LOCUS31889</name>
</gene>
<evidence type="ECO:0000313" key="1">
    <source>
        <dbReference type="EMBL" id="CAB1444173.1"/>
    </source>
</evidence>
<dbReference type="Proteomes" id="UP001153269">
    <property type="component" value="Unassembled WGS sequence"/>
</dbReference>
<dbReference type="EMBL" id="CADEAL010003315">
    <property type="protein sequence ID" value="CAB1444173.1"/>
    <property type="molecule type" value="Genomic_DNA"/>
</dbReference>
<dbReference type="AlphaFoldDB" id="A0A9N7V8Y4"/>